<reference evidence="2 3" key="1">
    <citation type="submission" date="2015-07" db="EMBL/GenBank/DDBJ databases">
        <title>Whole genome sequence of Thermanaerothrix daxensis DSM 23592.</title>
        <authorList>
            <person name="Hemp J."/>
            <person name="Ward L.M."/>
            <person name="Pace L.A."/>
            <person name="Fischer W.W."/>
        </authorList>
    </citation>
    <scope>NUCLEOTIDE SEQUENCE [LARGE SCALE GENOMIC DNA]</scope>
    <source>
        <strain evidence="2 3">GNS-1</strain>
    </source>
</reference>
<dbReference type="STRING" id="869279.SE15_05735"/>
<feature type="transmembrane region" description="Helical" evidence="1">
    <location>
        <begin position="50"/>
        <end position="69"/>
    </location>
</feature>
<name>A0A0P6YNZ9_9CHLR</name>
<dbReference type="EMBL" id="LGKO01000002">
    <property type="protein sequence ID" value="KPL84574.1"/>
    <property type="molecule type" value="Genomic_DNA"/>
</dbReference>
<keyword evidence="1" id="KW-0812">Transmembrane</keyword>
<keyword evidence="1" id="KW-1133">Transmembrane helix</keyword>
<keyword evidence="1" id="KW-0472">Membrane</keyword>
<accession>A0A0P6YNZ9</accession>
<comment type="caution">
    <text evidence="2">The sequence shown here is derived from an EMBL/GenBank/DDBJ whole genome shotgun (WGS) entry which is preliminary data.</text>
</comment>
<evidence type="ECO:0000313" key="2">
    <source>
        <dbReference type="EMBL" id="KPL84574.1"/>
    </source>
</evidence>
<proteinExistence type="predicted"/>
<dbReference type="AlphaFoldDB" id="A0A0P6YNZ9"/>
<protein>
    <submittedName>
        <fullName evidence="2">Uncharacterized protein</fullName>
    </submittedName>
</protein>
<evidence type="ECO:0000256" key="1">
    <source>
        <dbReference type="SAM" id="Phobius"/>
    </source>
</evidence>
<keyword evidence="3" id="KW-1185">Reference proteome</keyword>
<gene>
    <name evidence="2" type="ORF">SE15_05735</name>
</gene>
<dbReference type="RefSeq" id="WP_054521119.1">
    <property type="nucleotide sequence ID" value="NZ_LGKO01000002.1"/>
</dbReference>
<evidence type="ECO:0000313" key="3">
    <source>
        <dbReference type="Proteomes" id="UP000050544"/>
    </source>
</evidence>
<dbReference type="Proteomes" id="UP000050544">
    <property type="component" value="Unassembled WGS sequence"/>
</dbReference>
<organism evidence="2 3">
    <name type="scientific">Thermanaerothrix daxensis</name>
    <dbReference type="NCBI Taxonomy" id="869279"/>
    <lineage>
        <taxon>Bacteria</taxon>
        <taxon>Bacillati</taxon>
        <taxon>Chloroflexota</taxon>
        <taxon>Anaerolineae</taxon>
        <taxon>Anaerolineales</taxon>
        <taxon>Anaerolineaceae</taxon>
        <taxon>Thermanaerothrix</taxon>
    </lineage>
</organism>
<sequence length="70" mass="8163">MLAPFLQRVEILWWDLIINALSRFTPLKYAIRMVYRFWPGFLRTKEAKMLLVTAIGGFAAGMLLAQFSLR</sequence>